<dbReference type="OrthoDB" id="6656924at2"/>
<dbReference type="NCBIfam" id="TIGR03504">
    <property type="entry name" value="FimV_Cterm"/>
    <property type="match status" value="1"/>
</dbReference>
<dbReference type="Proteomes" id="UP000016761">
    <property type="component" value="Unassembled WGS sequence"/>
</dbReference>
<feature type="region of interest" description="Disordered" evidence="1">
    <location>
        <begin position="29"/>
        <end position="64"/>
    </location>
</feature>
<gene>
    <name evidence="2" type="ORF">M917_2224</name>
</gene>
<dbReference type="eggNOG" id="ENOG50344SR">
    <property type="taxonomic scope" value="Bacteria"/>
</dbReference>
<dbReference type="PATRIC" id="fig|1354303.4.peg.2190"/>
<comment type="caution">
    <text evidence="2">The sequence shown here is derived from an EMBL/GenBank/DDBJ whole genome shotgun (WGS) entry which is preliminary data.</text>
</comment>
<dbReference type="STRING" id="1354303.M917_2224"/>
<dbReference type="RefSeq" id="WP_021814847.1">
    <property type="nucleotide sequence ID" value="NZ_AUSW01000034.1"/>
</dbReference>
<accession>U4T8R6</accession>
<organism evidence="2 3">
    <name type="scientific">Psychrobacter aquaticus CMS 56</name>
    <dbReference type="NCBI Taxonomy" id="1354303"/>
    <lineage>
        <taxon>Bacteria</taxon>
        <taxon>Pseudomonadati</taxon>
        <taxon>Pseudomonadota</taxon>
        <taxon>Gammaproteobacteria</taxon>
        <taxon>Moraxellales</taxon>
        <taxon>Moraxellaceae</taxon>
        <taxon>Psychrobacter</taxon>
    </lineage>
</organism>
<feature type="compositionally biased region" description="Low complexity" evidence="1">
    <location>
        <begin position="39"/>
        <end position="52"/>
    </location>
</feature>
<evidence type="ECO:0000313" key="3">
    <source>
        <dbReference type="Proteomes" id="UP000016761"/>
    </source>
</evidence>
<dbReference type="AlphaFoldDB" id="U4T8R6"/>
<proteinExistence type="predicted"/>
<feature type="region of interest" description="Disordered" evidence="1">
    <location>
        <begin position="237"/>
        <end position="258"/>
    </location>
</feature>
<feature type="compositionally biased region" description="Polar residues" evidence="1">
    <location>
        <begin position="177"/>
        <end position="200"/>
    </location>
</feature>
<evidence type="ECO:0000256" key="1">
    <source>
        <dbReference type="SAM" id="MobiDB-lite"/>
    </source>
</evidence>
<evidence type="ECO:0008006" key="4">
    <source>
        <dbReference type="Google" id="ProtNLM"/>
    </source>
</evidence>
<evidence type="ECO:0000313" key="2">
    <source>
        <dbReference type="EMBL" id="ERL54878.1"/>
    </source>
</evidence>
<dbReference type="Gene3D" id="1.25.40.10">
    <property type="entry name" value="Tetratricopeptide repeat domain"/>
    <property type="match status" value="1"/>
</dbReference>
<feature type="region of interest" description="Disordered" evidence="1">
    <location>
        <begin position="164"/>
        <end position="200"/>
    </location>
</feature>
<protein>
    <recommendedName>
        <fullName evidence="4">Pilus assembly protein FimV</fullName>
    </recommendedName>
</protein>
<dbReference type="EMBL" id="AUSW01000034">
    <property type="protein sequence ID" value="ERL54878.1"/>
    <property type="molecule type" value="Genomic_DNA"/>
</dbReference>
<keyword evidence="3" id="KW-1185">Reference proteome</keyword>
<name>U4T8R6_9GAMM</name>
<dbReference type="InterPro" id="IPR020011">
    <property type="entry name" value="FimV_C"/>
</dbReference>
<dbReference type="Gene3D" id="1.20.58.2200">
    <property type="match status" value="1"/>
</dbReference>
<sequence>MDNMLYIIAGLVLILLVAGLVLRKNKAQKPSVPPHVIPKQNTATQTTATKNNYDTPAPSHTDDNKFDPIMIAQRFMDQQRYDKAIETLDRGLKEKPNDSQLSLKLLSIYATIDQPESFNTVYETIKARNDSDAIARANELKGLYFEEQNSVFAQEVPAEDNTNFQSIDFDLPPPPTQIDNNKTQSDQTPAENSSPTLINESVDTPVFSNERDEINATTENVEDDFDLTLSDFENDFDEPTTTATSIDVSDDESFDTSTIDSTDAIEDKDISDFDFSFDISEADNAPTEPAVTSNTADSATETMALDHEEFILDFDDLTTDDDKNTEKPIVEAVNVDTTQNIEDDFTLSLEGFEELDNSNSTKTVLENEKPILEQSHDIDNFVLEDSSFEDYTLDDTFQESNLKESSLVDSNFEPNHLEEQSFDEYDLESPLTEASRIAPTAPLLFDDNTLLDDDFEAGSLVATTPEAPVEINTDIATEANVETAEDFSARFSADFDFVKSLDSNQVTLDLAGQYLQLGEYDSAKRLLNEVIIQGNSEQQKQARLLLERTA</sequence>
<dbReference type="InterPro" id="IPR011990">
    <property type="entry name" value="TPR-like_helical_dom_sf"/>
</dbReference>
<dbReference type="InterPro" id="IPR038440">
    <property type="entry name" value="FimV_C_sf"/>
</dbReference>
<reference evidence="2 3" key="1">
    <citation type="journal article" date="2013" name="Genome Announc.">
        <title>Draft Genome Sequence of Psychrobacter aquaticus Strain CMS 56T, Isolated from a Cyanobacterial Mat Sample Collected from Water Bodies in the McMurdo Dry Valley Region of Antarctica.</title>
        <authorList>
            <person name="Reddy G.S."/>
            <person name="Ara S."/>
            <person name="Singh A."/>
            <person name="Kumar Pinnaka A."/>
            <person name="Shivaji S."/>
        </authorList>
    </citation>
    <scope>NUCLEOTIDE SEQUENCE [LARGE SCALE GENOMIC DNA]</scope>
    <source>
        <strain evidence="2 3">CMS 56</strain>
    </source>
</reference>